<dbReference type="PANTHER" id="PTHR43842">
    <property type="entry name" value="PROPIONYL-COA CARBOXYLASE BETA CHAIN"/>
    <property type="match status" value="1"/>
</dbReference>
<dbReference type="InterPro" id="IPR011762">
    <property type="entry name" value="COA_CT_N"/>
</dbReference>
<dbReference type="InterPro" id="IPR011763">
    <property type="entry name" value="COA_CT_C"/>
</dbReference>
<dbReference type="InterPro" id="IPR029045">
    <property type="entry name" value="ClpP/crotonase-like_dom_sf"/>
</dbReference>
<name>A0ABS5QD08_9PROT</name>
<evidence type="ECO:0000259" key="1">
    <source>
        <dbReference type="PROSITE" id="PS50980"/>
    </source>
</evidence>
<keyword evidence="4" id="KW-1185">Reference proteome</keyword>
<comment type="caution">
    <text evidence="3">The sequence shown here is derived from an EMBL/GenBank/DDBJ whole genome shotgun (WGS) entry which is preliminary data.</text>
</comment>
<proteinExistence type="predicted"/>
<reference evidence="3 4" key="1">
    <citation type="submission" date="2021-05" db="EMBL/GenBank/DDBJ databases">
        <title>Roseococcus sp. XZZS9, whole genome shotgun sequencing project.</title>
        <authorList>
            <person name="Zhao G."/>
            <person name="Shen L."/>
        </authorList>
    </citation>
    <scope>NUCLEOTIDE SEQUENCE [LARGE SCALE GENOMIC DNA]</scope>
    <source>
        <strain evidence="3 4">XZZS9</strain>
    </source>
</reference>
<dbReference type="RefSeq" id="WP_213670233.1">
    <property type="nucleotide sequence ID" value="NZ_JAHCDA010000002.1"/>
</dbReference>
<evidence type="ECO:0000259" key="2">
    <source>
        <dbReference type="PROSITE" id="PS50989"/>
    </source>
</evidence>
<sequence length="518" mass="56225">MTWQPELDELRLRQSHAKELGGADKVARQHAGGRLTVRERIDGMADPGTFHEIGATAGKAEYDEEGNLKRLTPSNCVMGRGKVDGRTVVLLGDDFTVRGGSADATIREKPIMAERMAYEFRLPLIRIIEGSGGGGSVKTIETTGRANLPGGVGGGALYHYTGANLSMVPVVALGLGSVAGLGAARLAASHYSVMTKKSAMFVAGPPVVKRLGQDLSKTELGGWEIQTKSGAVDHATETEEEAFEAARRFLSYLPSSVYGTPPVTECADDPNRRDEKLFTHIPRDRRRVYQMRPIIETVVDKGSFFEMGKMFGRSIITGFARLNGKPVALMASDPFFYGGSWTADACAKIIRFVDLAETFHLPIVYLQDCPGFMVGLDAEKAATIRLGVRAMAAVNQTTVPWCTMIIRNAFGVAGVVHQPAGRLSLRYAWLSARWGSLPLEGGIEAAYAADLAGAEDPAAELGRIEDRLNKLRSPFRTAETFWVEDVIDPRETRRLLCDFADLAQPLLSPTPAALRMRP</sequence>
<dbReference type="Proteomes" id="UP000766336">
    <property type="component" value="Unassembled WGS sequence"/>
</dbReference>
<evidence type="ECO:0000313" key="3">
    <source>
        <dbReference type="EMBL" id="MBS7811566.1"/>
    </source>
</evidence>
<dbReference type="Gene3D" id="3.90.226.10">
    <property type="entry name" value="2-enoyl-CoA Hydratase, Chain A, domain 1"/>
    <property type="match status" value="2"/>
</dbReference>
<dbReference type="PANTHER" id="PTHR43842:SF2">
    <property type="entry name" value="PROPIONYL-COA CARBOXYLASE BETA CHAIN, MITOCHONDRIAL"/>
    <property type="match status" value="1"/>
</dbReference>
<dbReference type="SUPFAM" id="SSF52096">
    <property type="entry name" value="ClpP/crotonase"/>
    <property type="match status" value="2"/>
</dbReference>
<organism evidence="3 4">
    <name type="scientific">Roseococcus pinisoli</name>
    <dbReference type="NCBI Taxonomy" id="2835040"/>
    <lineage>
        <taxon>Bacteria</taxon>
        <taxon>Pseudomonadati</taxon>
        <taxon>Pseudomonadota</taxon>
        <taxon>Alphaproteobacteria</taxon>
        <taxon>Acetobacterales</taxon>
        <taxon>Roseomonadaceae</taxon>
        <taxon>Roseococcus</taxon>
    </lineage>
</organism>
<protein>
    <submittedName>
        <fullName evidence="3">Methylmalonyl-CoA carboxyltransferase</fullName>
    </submittedName>
</protein>
<evidence type="ECO:0000313" key="4">
    <source>
        <dbReference type="Proteomes" id="UP000766336"/>
    </source>
</evidence>
<feature type="domain" description="CoA carboxyltransferase N-terminal" evidence="1">
    <location>
        <begin position="1"/>
        <end position="265"/>
    </location>
</feature>
<dbReference type="PROSITE" id="PS50989">
    <property type="entry name" value="COA_CT_CTER"/>
    <property type="match status" value="1"/>
</dbReference>
<dbReference type="InterPro" id="IPR034733">
    <property type="entry name" value="AcCoA_carboxyl_beta"/>
</dbReference>
<dbReference type="EMBL" id="JAHCDA010000002">
    <property type="protein sequence ID" value="MBS7811566.1"/>
    <property type="molecule type" value="Genomic_DNA"/>
</dbReference>
<dbReference type="InterPro" id="IPR051047">
    <property type="entry name" value="AccD/PCCB"/>
</dbReference>
<gene>
    <name evidence="3" type="ORF">KHU32_11515</name>
</gene>
<accession>A0ABS5QD08</accession>
<feature type="domain" description="CoA carboxyltransferase C-terminal" evidence="2">
    <location>
        <begin position="269"/>
        <end position="516"/>
    </location>
</feature>
<dbReference type="PROSITE" id="PS50980">
    <property type="entry name" value="COA_CT_NTER"/>
    <property type="match status" value="1"/>
</dbReference>
<dbReference type="Pfam" id="PF01039">
    <property type="entry name" value="Carboxyl_trans"/>
    <property type="match status" value="1"/>
</dbReference>